<name>A0A931H0M9_9BACT</name>
<dbReference type="AlphaFoldDB" id="A0A931H0M9"/>
<keyword evidence="3" id="KW-1185">Reference proteome</keyword>
<proteinExistence type="predicted"/>
<sequence>MKQTAQAIISDNILQLLDFSNFFDFAKSLEEILTTPVDLIQVQRLIISGSKIDSFAFLNLFPSLQQLSFLACESDKWSDLKGNGNIISLRLHNLKQKKKYLSSIGFVLTFPNLEYLYINMLGLNNFSELRGLKNLHTIFAQCRNGNDIKAQFDFSALEYIPKLKVLSVWMAVDRHRIPAESLIPVLSNPSVSHVDVTQMHTTEEKKLKKLMEKINPKLLETPLSDDDLQIINKQHFAW</sequence>
<accession>A0A931H0M9</accession>
<comment type="caution">
    <text evidence="2">The sequence shown here is derived from an EMBL/GenBank/DDBJ whole genome shotgun (WGS) entry which is preliminary data.</text>
</comment>
<evidence type="ECO:0008006" key="4">
    <source>
        <dbReference type="Google" id="ProtNLM"/>
    </source>
</evidence>
<dbReference type="SUPFAM" id="SSF52047">
    <property type="entry name" value="RNI-like"/>
    <property type="match status" value="1"/>
</dbReference>
<dbReference type="InterPro" id="IPR032675">
    <property type="entry name" value="LRR_dom_sf"/>
</dbReference>
<dbReference type="Gene3D" id="3.80.10.10">
    <property type="entry name" value="Ribonuclease Inhibitor"/>
    <property type="match status" value="1"/>
</dbReference>
<dbReference type="RefSeq" id="WP_196992919.1">
    <property type="nucleotide sequence ID" value="NZ_JADWYR010000007.1"/>
</dbReference>
<keyword evidence="1" id="KW-0472">Membrane</keyword>
<organism evidence="2 3">
    <name type="scientific">Panacibacter microcysteis</name>
    <dbReference type="NCBI Taxonomy" id="2793269"/>
    <lineage>
        <taxon>Bacteria</taxon>
        <taxon>Pseudomonadati</taxon>
        <taxon>Bacteroidota</taxon>
        <taxon>Chitinophagia</taxon>
        <taxon>Chitinophagales</taxon>
        <taxon>Chitinophagaceae</taxon>
        <taxon>Panacibacter</taxon>
    </lineage>
</organism>
<keyword evidence="1" id="KW-1133">Transmembrane helix</keyword>
<gene>
    <name evidence="2" type="ORF">I5907_21455</name>
</gene>
<keyword evidence="1" id="KW-0812">Transmembrane</keyword>
<evidence type="ECO:0000256" key="1">
    <source>
        <dbReference type="SAM" id="Phobius"/>
    </source>
</evidence>
<dbReference type="EMBL" id="JADWYR010000007">
    <property type="protein sequence ID" value="MBG9378814.1"/>
    <property type="molecule type" value="Genomic_DNA"/>
</dbReference>
<reference evidence="2" key="1">
    <citation type="submission" date="2020-11" db="EMBL/GenBank/DDBJ databases">
        <title>Bacterial whole genome sequence for Panacibacter sp. DH6.</title>
        <authorList>
            <person name="Le V."/>
            <person name="Ko S."/>
            <person name="Ahn C.-Y."/>
            <person name="Oh H.-M."/>
        </authorList>
    </citation>
    <scope>NUCLEOTIDE SEQUENCE</scope>
    <source>
        <strain evidence="2">DH6</strain>
    </source>
</reference>
<protein>
    <recommendedName>
        <fullName evidence="4">Leucine-rich repeat domain-containing protein</fullName>
    </recommendedName>
</protein>
<feature type="transmembrane region" description="Helical" evidence="1">
    <location>
        <begin position="100"/>
        <end position="118"/>
    </location>
</feature>
<dbReference type="Proteomes" id="UP000628448">
    <property type="component" value="Unassembled WGS sequence"/>
</dbReference>
<evidence type="ECO:0000313" key="3">
    <source>
        <dbReference type="Proteomes" id="UP000628448"/>
    </source>
</evidence>
<evidence type="ECO:0000313" key="2">
    <source>
        <dbReference type="EMBL" id="MBG9378814.1"/>
    </source>
</evidence>